<keyword evidence="2" id="KW-1133">Transmembrane helix</keyword>
<comment type="caution">
    <text evidence="3">The sequence shown here is derived from an EMBL/GenBank/DDBJ whole genome shotgun (WGS) entry which is preliminary data.</text>
</comment>
<keyword evidence="2" id="KW-0472">Membrane</keyword>
<evidence type="ECO:0000313" key="4">
    <source>
        <dbReference type="Proteomes" id="UP000178222"/>
    </source>
</evidence>
<feature type="transmembrane region" description="Helical" evidence="2">
    <location>
        <begin position="20"/>
        <end position="38"/>
    </location>
</feature>
<gene>
    <name evidence="3" type="ORF">A3J30_03855</name>
</gene>
<keyword evidence="1" id="KW-0175">Coiled coil</keyword>
<reference evidence="3 4" key="1">
    <citation type="journal article" date="2016" name="Nat. Commun.">
        <title>Thousands of microbial genomes shed light on interconnected biogeochemical processes in an aquifer system.</title>
        <authorList>
            <person name="Anantharaman K."/>
            <person name="Brown C.T."/>
            <person name="Hug L.A."/>
            <person name="Sharon I."/>
            <person name="Castelle C.J."/>
            <person name="Probst A.J."/>
            <person name="Thomas B.C."/>
            <person name="Singh A."/>
            <person name="Wilkins M.J."/>
            <person name="Karaoz U."/>
            <person name="Brodie E.L."/>
            <person name="Williams K.H."/>
            <person name="Hubbard S.S."/>
            <person name="Banfield J.F."/>
        </authorList>
    </citation>
    <scope>NUCLEOTIDE SEQUENCE [LARGE SCALE GENOMIC DNA]</scope>
</reference>
<name>A0A1G2RUK4_9BACT</name>
<dbReference type="AlphaFoldDB" id="A0A1G2RUK4"/>
<organism evidence="3 4">
    <name type="scientific">Candidatus Wildermuthbacteria bacterium RIFCSPLOWO2_02_FULL_47_9c</name>
    <dbReference type="NCBI Taxonomy" id="1802466"/>
    <lineage>
        <taxon>Bacteria</taxon>
        <taxon>Candidatus Wildermuthiibacteriota</taxon>
    </lineage>
</organism>
<protein>
    <recommendedName>
        <fullName evidence="5">Cell division protein FtsL</fullName>
    </recommendedName>
</protein>
<accession>A0A1G2RUK4</accession>
<dbReference type="Proteomes" id="UP000178222">
    <property type="component" value="Unassembled WGS sequence"/>
</dbReference>
<evidence type="ECO:0000256" key="2">
    <source>
        <dbReference type="SAM" id="Phobius"/>
    </source>
</evidence>
<evidence type="ECO:0008006" key="5">
    <source>
        <dbReference type="Google" id="ProtNLM"/>
    </source>
</evidence>
<evidence type="ECO:0000256" key="1">
    <source>
        <dbReference type="SAM" id="Coils"/>
    </source>
</evidence>
<evidence type="ECO:0000313" key="3">
    <source>
        <dbReference type="EMBL" id="OHA76059.1"/>
    </source>
</evidence>
<keyword evidence="2" id="KW-0812">Transmembrane</keyword>
<proteinExistence type="predicted"/>
<sequence>MVAKISRFDKQKRQVLEGMVAAAAFVIVLASIMGFFVYQNVSTYQKRAGLENRLQELQAQAIDLALQKEMLEAAVADTQTEEYQERMLREQGLYKKEGEQVVTVLPPEITSETISQEENIKERVWWKPWTWFERE</sequence>
<dbReference type="EMBL" id="MHUL01000042">
    <property type="protein sequence ID" value="OHA76059.1"/>
    <property type="molecule type" value="Genomic_DNA"/>
</dbReference>
<feature type="coiled-coil region" evidence="1">
    <location>
        <begin position="40"/>
        <end position="74"/>
    </location>
</feature>